<comment type="caution">
    <text evidence="6">The sequence shown here is derived from an EMBL/GenBank/DDBJ whole genome shotgun (WGS) entry which is preliminary data.</text>
</comment>
<accession>A0A7W5FN88</accession>
<evidence type="ECO:0000256" key="2">
    <source>
        <dbReference type="ARBA" id="ARBA00022679"/>
    </source>
</evidence>
<dbReference type="Pfam" id="PF02782">
    <property type="entry name" value="FGGY_C"/>
    <property type="match status" value="1"/>
</dbReference>
<comment type="similarity">
    <text evidence="1">Belongs to the FGGY kinase family.</text>
</comment>
<feature type="domain" description="Carbohydrate kinase FGGY N-terminal" evidence="4">
    <location>
        <begin position="3"/>
        <end position="249"/>
    </location>
</feature>
<dbReference type="InterPro" id="IPR050406">
    <property type="entry name" value="FGGY_Carb_Kinase"/>
</dbReference>
<keyword evidence="7" id="KW-1185">Reference proteome</keyword>
<dbReference type="AlphaFoldDB" id="A0A7W5FN88"/>
<dbReference type="PIRSF" id="PIRSF000538">
    <property type="entry name" value="GlpK"/>
    <property type="match status" value="1"/>
</dbReference>
<keyword evidence="3 6" id="KW-0418">Kinase</keyword>
<evidence type="ECO:0000313" key="7">
    <source>
        <dbReference type="Proteomes" id="UP000570361"/>
    </source>
</evidence>
<dbReference type="InterPro" id="IPR043129">
    <property type="entry name" value="ATPase_NBD"/>
</dbReference>
<dbReference type="CDD" id="cd00366">
    <property type="entry name" value="ASKHA_NBD_FGGY"/>
    <property type="match status" value="1"/>
</dbReference>
<dbReference type="EMBL" id="JACHXK010000006">
    <property type="protein sequence ID" value="MBB3111040.1"/>
    <property type="molecule type" value="Genomic_DNA"/>
</dbReference>
<dbReference type="InterPro" id="IPR018485">
    <property type="entry name" value="FGGY_C"/>
</dbReference>
<evidence type="ECO:0000256" key="1">
    <source>
        <dbReference type="ARBA" id="ARBA00009156"/>
    </source>
</evidence>
<dbReference type="Pfam" id="PF00370">
    <property type="entry name" value="FGGY_N"/>
    <property type="match status" value="1"/>
</dbReference>
<dbReference type="PANTHER" id="PTHR43095:SF5">
    <property type="entry name" value="XYLULOSE KINASE"/>
    <property type="match status" value="1"/>
</dbReference>
<dbReference type="PANTHER" id="PTHR43095">
    <property type="entry name" value="SUGAR KINASE"/>
    <property type="match status" value="1"/>
</dbReference>
<dbReference type="RefSeq" id="WP_183600925.1">
    <property type="nucleotide sequence ID" value="NZ_JACHXK010000006.1"/>
</dbReference>
<evidence type="ECO:0000259" key="4">
    <source>
        <dbReference type="Pfam" id="PF00370"/>
    </source>
</evidence>
<organism evidence="6 7">
    <name type="scientific">Paenibacillus phyllosphaerae</name>
    <dbReference type="NCBI Taxonomy" id="274593"/>
    <lineage>
        <taxon>Bacteria</taxon>
        <taxon>Bacillati</taxon>
        <taxon>Bacillota</taxon>
        <taxon>Bacilli</taxon>
        <taxon>Bacillales</taxon>
        <taxon>Paenibacillaceae</taxon>
        <taxon>Paenibacillus</taxon>
    </lineage>
</organism>
<name>A0A7W5FN88_9BACL</name>
<keyword evidence="2 6" id="KW-0808">Transferase</keyword>
<dbReference type="Gene3D" id="3.30.420.40">
    <property type="match status" value="2"/>
</dbReference>
<protein>
    <submittedName>
        <fullName evidence="6">Xylulokinase</fullName>
        <ecNumber evidence="6">2.7.1.17</ecNumber>
    </submittedName>
</protein>
<reference evidence="6 7" key="1">
    <citation type="submission" date="2020-08" db="EMBL/GenBank/DDBJ databases">
        <title>Genomic Encyclopedia of Type Strains, Phase III (KMG-III): the genomes of soil and plant-associated and newly described type strains.</title>
        <authorList>
            <person name="Whitman W."/>
        </authorList>
    </citation>
    <scope>NUCLEOTIDE SEQUENCE [LARGE SCALE GENOMIC DNA]</scope>
    <source>
        <strain evidence="6 7">CECT 5862</strain>
    </source>
</reference>
<proteinExistence type="inferred from homology"/>
<feature type="domain" description="Carbohydrate kinase FGGY C-terminal" evidence="5">
    <location>
        <begin position="263"/>
        <end position="446"/>
    </location>
</feature>
<dbReference type="SUPFAM" id="SSF53067">
    <property type="entry name" value="Actin-like ATPase domain"/>
    <property type="match status" value="2"/>
</dbReference>
<evidence type="ECO:0000256" key="3">
    <source>
        <dbReference type="ARBA" id="ARBA00022777"/>
    </source>
</evidence>
<dbReference type="EC" id="2.7.1.17" evidence="6"/>
<dbReference type="InterPro" id="IPR000577">
    <property type="entry name" value="Carb_kinase_FGGY"/>
</dbReference>
<dbReference type="GO" id="GO:0004856">
    <property type="term" value="F:D-xylulokinase activity"/>
    <property type="evidence" value="ECO:0007669"/>
    <property type="project" value="UniProtKB-EC"/>
</dbReference>
<gene>
    <name evidence="6" type="ORF">FHS18_003108</name>
</gene>
<evidence type="ECO:0000313" key="6">
    <source>
        <dbReference type="EMBL" id="MBB3111040.1"/>
    </source>
</evidence>
<dbReference type="InterPro" id="IPR018484">
    <property type="entry name" value="FGGY_N"/>
</dbReference>
<dbReference type="Proteomes" id="UP000570361">
    <property type="component" value="Unassembled WGS sequence"/>
</dbReference>
<sequence length="502" mass="54384">MLYFISADIGTQGTKAAVIDEQGTIIATSFQPSTLIRRAGGVVKQSPDEMFQSVLEGIRCAMDQSTVPRSQVAAIGLAGQMAGVIGIDRDWNPVTSYDSWLDARCESEMPGMKAWGEEAIIRITGCPVTYAHGPKKLWWKRERPEMFERIGKFVVPSAYVAGKLAGLKAKEAFIDHTHLHFSGFADVERLAWSEELMRAFGMDKSKLPRIVPPWEVIGRLKRPYADLSGLPEGVPIVAGCGDTAAAAFGAGMVRPGRLLDIAGTASVLSCAVNGYTPDTESKTLIYARSVLPDLWAPLAYVNGGGECLAWYRRLVGSADITFDQLNALAEEVPAGCDDLLFIPHFNGRTCPNTPELRGSWAGLNWAHGQGAMYRAIMEAIAYEYKHYVQILGRLAGRVDLTQATVVGGGAKGELFNRIKADVLGIELRTLTHGDSALTANAAIAGYGIGLFDDLAGAAESFVSYDRTFLPDTTCGAEYERHAARYRIAVEGMAQLYGRMNQS</sequence>
<evidence type="ECO:0000259" key="5">
    <source>
        <dbReference type="Pfam" id="PF02782"/>
    </source>
</evidence>